<name>A0AAU9NFR3_9ASTR</name>
<sequence length="121" mass="14641">MLNKRFDALKKCWHILKYLTFFVKEKKMSEVIYTCIISYNMILEDERNIICKYHENEIVPPTQAFEVSDMYMARRGIVHNVEIHHDLRRDLKEHVWTVDHIDFNAEPVDDLEDQFSDEDVH</sequence>
<comment type="caution">
    <text evidence="1">The sequence shown here is derived from an EMBL/GenBank/DDBJ whole genome shotgun (WGS) entry which is preliminary data.</text>
</comment>
<organism evidence="1 2">
    <name type="scientific">Lactuca virosa</name>
    <dbReference type="NCBI Taxonomy" id="75947"/>
    <lineage>
        <taxon>Eukaryota</taxon>
        <taxon>Viridiplantae</taxon>
        <taxon>Streptophyta</taxon>
        <taxon>Embryophyta</taxon>
        <taxon>Tracheophyta</taxon>
        <taxon>Spermatophyta</taxon>
        <taxon>Magnoliopsida</taxon>
        <taxon>eudicotyledons</taxon>
        <taxon>Gunneridae</taxon>
        <taxon>Pentapetalae</taxon>
        <taxon>asterids</taxon>
        <taxon>campanulids</taxon>
        <taxon>Asterales</taxon>
        <taxon>Asteraceae</taxon>
        <taxon>Cichorioideae</taxon>
        <taxon>Cichorieae</taxon>
        <taxon>Lactucinae</taxon>
        <taxon>Lactuca</taxon>
    </lineage>
</organism>
<dbReference type="Pfam" id="PF04827">
    <property type="entry name" value="Plant_tran"/>
    <property type="match status" value="1"/>
</dbReference>
<protein>
    <submittedName>
        <fullName evidence="1">Uncharacterized protein</fullName>
    </submittedName>
</protein>
<dbReference type="EMBL" id="CAKMRJ010004445">
    <property type="protein sequence ID" value="CAH1436706.1"/>
    <property type="molecule type" value="Genomic_DNA"/>
</dbReference>
<proteinExistence type="predicted"/>
<reference evidence="1 2" key="1">
    <citation type="submission" date="2022-01" db="EMBL/GenBank/DDBJ databases">
        <authorList>
            <person name="Xiong W."/>
            <person name="Schranz E."/>
        </authorList>
    </citation>
    <scope>NUCLEOTIDE SEQUENCE [LARGE SCALE GENOMIC DNA]</scope>
</reference>
<evidence type="ECO:0000313" key="2">
    <source>
        <dbReference type="Proteomes" id="UP001157418"/>
    </source>
</evidence>
<keyword evidence="2" id="KW-1185">Reference proteome</keyword>
<dbReference type="AlphaFoldDB" id="A0AAU9NFR3"/>
<accession>A0AAU9NFR3</accession>
<evidence type="ECO:0000313" key="1">
    <source>
        <dbReference type="EMBL" id="CAH1436706.1"/>
    </source>
</evidence>
<gene>
    <name evidence="1" type="ORF">LVIROSA_LOCUS23068</name>
</gene>
<dbReference type="Proteomes" id="UP001157418">
    <property type="component" value="Unassembled WGS sequence"/>
</dbReference>
<dbReference type="InterPro" id="IPR006912">
    <property type="entry name" value="Harbinger_derived_prot"/>
</dbReference>